<dbReference type="Proteomes" id="UP001054837">
    <property type="component" value="Unassembled WGS sequence"/>
</dbReference>
<sequence length="83" mass="9996">MNQLEEFPKEEYLQYVEAMELLKNKYRLFKIADITRHLTKANNQYEYLFTASSYKCGPRRQLGTSSRREIWGEQAKEQRLTKS</sequence>
<reference evidence="1 2" key="1">
    <citation type="submission" date="2021-06" db="EMBL/GenBank/DDBJ databases">
        <title>Caerostris darwini draft genome.</title>
        <authorList>
            <person name="Kono N."/>
            <person name="Arakawa K."/>
        </authorList>
    </citation>
    <scope>NUCLEOTIDE SEQUENCE [LARGE SCALE GENOMIC DNA]</scope>
</reference>
<comment type="caution">
    <text evidence="1">The sequence shown here is derived from an EMBL/GenBank/DDBJ whole genome shotgun (WGS) entry which is preliminary data.</text>
</comment>
<dbReference type="AlphaFoldDB" id="A0AAV4RME4"/>
<evidence type="ECO:0000313" key="1">
    <source>
        <dbReference type="EMBL" id="GIY22879.1"/>
    </source>
</evidence>
<dbReference type="EMBL" id="BPLQ01006488">
    <property type="protein sequence ID" value="GIY22879.1"/>
    <property type="molecule type" value="Genomic_DNA"/>
</dbReference>
<keyword evidence="2" id="KW-1185">Reference proteome</keyword>
<gene>
    <name evidence="1" type="ORF">CDAR_599981</name>
</gene>
<name>A0AAV4RME4_9ARAC</name>
<accession>A0AAV4RME4</accession>
<protein>
    <submittedName>
        <fullName evidence="1">Uncharacterized protein</fullName>
    </submittedName>
</protein>
<proteinExistence type="predicted"/>
<organism evidence="1 2">
    <name type="scientific">Caerostris darwini</name>
    <dbReference type="NCBI Taxonomy" id="1538125"/>
    <lineage>
        <taxon>Eukaryota</taxon>
        <taxon>Metazoa</taxon>
        <taxon>Ecdysozoa</taxon>
        <taxon>Arthropoda</taxon>
        <taxon>Chelicerata</taxon>
        <taxon>Arachnida</taxon>
        <taxon>Araneae</taxon>
        <taxon>Araneomorphae</taxon>
        <taxon>Entelegynae</taxon>
        <taxon>Araneoidea</taxon>
        <taxon>Araneidae</taxon>
        <taxon>Caerostris</taxon>
    </lineage>
</organism>
<evidence type="ECO:0000313" key="2">
    <source>
        <dbReference type="Proteomes" id="UP001054837"/>
    </source>
</evidence>